<dbReference type="Pfam" id="PF07167">
    <property type="entry name" value="PhaC_N"/>
    <property type="match status" value="1"/>
</dbReference>
<dbReference type="InterPro" id="IPR029058">
    <property type="entry name" value="AB_hydrolase_fold"/>
</dbReference>
<dbReference type="InterPro" id="IPR010963">
    <property type="entry name" value="PHA_synth_I"/>
</dbReference>
<dbReference type="SUPFAM" id="SSF53474">
    <property type="entry name" value="alpha/beta-Hydrolases"/>
    <property type="match status" value="1"/>
</dbReference>
<comment type="subcellular location">
    <subcellularLocation>
        <location evidence="1">Cytoplasm</location>
    </subcellularLocation>
</comment>
<proteinExistence type="predicted"/>
<dbReference type="Pfam" id="PF00561">
    <property type="entry name" value="Abhydrolase_1"/>
    <property type="match status" value="1"/>
</dbReference>
<evidence type="ECO:0000313" key="8">
    <source>
        <dbReference type="Proteomes" id="UP000571950"/>
    </source>
</evidence>
<comment type="caution">
    <text evidence="7">The sequence shown here is derived from an EMBL/GenBank/DDBJ whole genome shotgun (WGS) entry which is preliminary data.</text>
</comment>
<dbReference type="InterPro" id="IPR051321">
    <property type="entry name" value="PHA/PHB_synthase"/>
</dbReference>
<name>A0A7W6BHV2_9SPHN</name>
<evidence type="ECO:0000256" key="2">
    <source>
        <dbReference type="ARBA" id="ARBA00022490"/>
    </source>
</evidence>
<dbReference type="GO" id="GO:0042619">
    <property type="term" value="P:poly-hydroxybutyrate biosynthetic process"/>
    <property type="evidence" value="ECO:0007669"/>
    <property type="project" value="InterPro"/>
</dbReference>
<keyword evidence="2" id="KW-0963">Cytoplasm</keyword>
<dbReference type="InterPro" id="IPR010941">
    <property type="entry name" value="PhaC_N"/>
</dbReference>
<protein>
    <submittedName>
        <fullName evidence="7">Polyhydroxyalkanoate synthase</fullName>
        <ecNumber evidence="7">2.3.1.-</ecNumber>
    </submittedName>
</protein>
<dbReference type="Gene3D" id="3.40.50.1820">
    <property type="entry name" value="alpha/beta hydrolase"/>
    <property type="match status" value="1"/>
</dbReference>
<dbReference type="EMBL" id="JACIDT010000003">
    <property type="protein sequence ID" value="MBB3925296.1"/>
    <property type="molecule type" value="Genomic_DNA"/>
</dbReference>
<reference evidence="7 8" key="1">
    <citation type="submission" date="2020-08" db="EMBL/GenBank/DDBJ databases">
        <title>Genomic Encyclopedia of Type Strains, Phase IV (KMG-IV): sequencing the most valuable type-strain genomes for metagenomic binning, comparative biology and taxonomic classification.</title>
        <authorList>
            <person name="Goeker M."/>
        </authorList>
    </citation>
    <scope>NUCLEOTIDE SEQUENCE [LARGE SCALE GENOMIC DNA]</scope>
    <source>
        <strain evidence="7 8">DSM 26189</strain>
    </source>
</reference>
<dbReference type="Proteomes" id="UP000571950">
    <property type="component" value="Unassembled WGS sequence"/>
</dbReference>
<dbReference type="GO" id="GO:0005737">
    <property type="term" value="C:cytoplasm"/>
    <property type="evidence" value="ECO:0007669"/>
    <property type="project" value="UniProtKB-SubCell"/>
</dbReference>
<keyword evidence="3 7" id="KW-0808">Transferase</keyword>
<keyword evidence="4 7" id="KW-0012">Acyltransferase</keyword>
<evidence type="ECO:0000259" key="6">
    <source>
        <dbReference type="Pfam" id="PF07167"/>
    </source>
</evidence>
<dbReference type="GO" id="GO:0016746">
    <property type="term" value="F:acyltransferase activity"/>
    <property type="evidence" value="ECO:0007669"/>
    <property type="project" value="UniProtKB-KW"/>
</dbReference>
<dbReference type="NCBIfam" id="TIGR01838">
    <property type="entry name" value="PHA_synth_I"/>
    <property type="match status" value="1"/>
</dbReference>
<dbReference type="PANTHER" id="PTHR36837:SF5">
    <property type="entry name" value="POLY-3-HYDROXYBUTYRATE SYNTHASE"/>
    <property type="match status" value="1"/>
</dbReference>
<accession>A0A7W6BHV2</accession>
<feature type="domain" description="Poly-beta-hydroxybutyrate polymerase N-terminal" evidence="6">
    <location>
        <begin position="110"/>
        <end position="277"/>
    </location>
</feature>
<keyword evidence="8" id="KW-1185">Reference proteome</keyword>
<dbReference type="PANTHER" id="PTHR36837">
    <property type="entry name" value="POLY(3-HYDROXYALKANOATE) POLYMERASE SUBUNIT PHAC"/>
    <property type="match status" value="1"/>
</dbReference>
<gene>
    <name evidence="7" type="ORF">GGR43_001009</name>
</gene>
<organism evidence="7 8">
    <name type="scientific">Sphingobium jiangsuense</name>
    <dbReference type="NCBI Taxonomy" id="870476"/>
    <lineage>
        <taxon>Bacteria</taxon>
        <taxon>Pseudomonadati</taxon>
        <taxon>Pseudomonadota</taxon>
        <taxon>Alphaproteobacteria</taxon>
        <taxon>Sphingomonadales</taxon>
        <taxon>Sphingomonadaceae</taxon>
        <taxon>Sphingobium</taxon>
    </lineage>
</organism>
<dbReference type="AlphaFoldDB" id="A0A7W6BHV2"/>
<evidence type="ECO:0000313" key="7">
    <source>
        <dbReference type="EMBL" id="MBB3925296.1"/>
    </source>
</evidence>
<evidence type="ECO:0000256" key="3">
    <source>
        <dbReference type="ARBA" id="ARBA00022679"/>
    </source>
</evidence>
<evidence type="ECO:0000256" key="1">
    <source>
        <dbReference type="ARBA" id="ARBA00004496"/>
    </source>
</evidence>
<feature type="domain" description="AB hydrolase-1" evidence="5">
    <location>
        <begin position="280"/>
        <end position="521"/>
    </location>
</feature>
<dbReference type="EC" id="2.3.1.-" evidence="7"/>
<evidence type="ECO:0000259" key="5">
    <source>
        <dbReference type="Pfam" id="PF00561"/>
    </source>
</evidence>
<sequence length="599" mass="66209">MSDHQPGAGPSTACVPSLEQMQQWTRSLGQAQQLILEYATEQMARAVPQPPLPSACGALPPAPAHFFQPERLAQVQADFAKESIALWQRFLDGGKGDHTPPPDSPAARADRRFAAPQWTDHPFYDMIRQSYLLIADYLTRLSDTVDGIDPHQKERMRFATQGLVDALAPSNFPLTNPVVFERTMETGGENLVRGLRHMLADMEKGQLSQTDGSAFRVGENIAATPGKVVKETPLYQLIHYAPTTKKVLATPLVIFPPWINRFYILDLSPEKSFVKWAVDQGLSVFMVSWKSADASMKDIDWDDYILRGQIDAIDTVRDLLGVESVHTIGYCVAGTTLAATLALLAARGQADKVASATLFTAQVDFSEAGDLSLFVDDEQLKLVEQLSAPGYLDGRYMAATFNLLRGRDLIWNYVVNNYLLGEDYVPFDLLYWNGDTTNLPATWHRHYLADLYRDNKLAAPGALSIDGTPIDLRKVTTPCYMQAGKEDHIAPPRSVWKVKDHFRGPIRFVLAGSGHIAGVVNPPSKQKYQYWTCEKPAASLDEFVASATETPGSWWPDWIEWVRAVAPETVAAKGARIPGKGKLAAIEDAPGRYVKGDPA</sequence>
<evidence type="ECO:0000256" key="4">
    <source>
        <dbReference type="ARBA" id="ARBA00023315"/>
    </source>
</evidence>
<dbReference type="InterPro" id="IPR000073">
    <property type="entry name" value="AB_hydrolase_1"/>
</dbReference>